<evidence type="ECO:0000313" key="2">
    <source>
        <dbReference type="EMBL" id="KAA0017108.1"/>
    </source>
</evidence>
<organism evidence="2 3">
    <name type="scientific">Salinicola corii</name>
    <dbReference type="NCBI Taxonomy" id="2606937"/>
    <lineage>
        <taxon>Bacteria</taxon>
        <taxon>Pseudomonadati</taxon>
        <taxon>Pseudomonadota</taxon>
        <taxon>Gammaproteobacteria</taxon>
        <taxon>Oceanospirillales</taxon>
        <taxon>Halomonadaceae</taxon>
        <taxon>Salinicola</taxon>
    </lineage>
</organism>
<proteinExistence type="predicted"/>
<comment type="caution">
    <text evidence="2">The sequence shown here is derived from an EMBL/GenBank/DDBJ whole genome shotgun (WGS) entry which is preliminary data.</text>
</comment>
<gene>
    <name evidence="2" type="ORF">F0A16_13955</name>
</gene>
<accession>A0A640WBY2</accession>
<evidence type="ECO:0000256" key="1">
    <source>
        <dbReference type="SAM" id="MobiDB-lite"/>
    </source>
</evidence>
<dbReference type="AlphaFoldDB" id="A0A640WBY2"/>
<name>A0A640WBY2_9GAMM</name>
<feature type="region of interest" description="Disordered" evidence="1">
    <location>
        <begin position="63"/>
        <end position="82"/>
    </location>
</feature>
<protein>
    <submittedName>
        <fullName evidence="2">Phage tail protein</fullName>
    </submittedName>
</protein>
<dbReference type="EMBL" id="VTPX01000008">
    <property type="protein sequence ID" value="KAA0017108.1"/>
    <property type="molecule type" value="Genomic_DNA"/>
</dbReference>
<dbReference type="Gene3D" id="4.10.410.40">
    <property type="match status" value="1"/>
</dbReference>
<dbReference type="RefSeq" id="WP_149436020.1">
    <property type="nucleotide sequence ID" value="NZ_VTPX01000008.1"/>
</dbReference>
<sequence>MAGKAKFHLTAGTSIGVTESTVATIEAIASATLLEIGTTQKEISYNGGQKQDVDVGVLLSEEEEMENGLESPGELSLSGNWFPSDEGQASLRAADADDSTRGLVLTFKSGATATMLVQVRQETWGVQKSGVATGGFTLRVKGKPVYASAPSGGTGE</sequence>
<reference evidence="2 3" key="1">
    <citation type="submission" date="2019-08" db="EMBL/GenBank/DDBJ databases">
        <title>Bioinformatics analysis of the strain L3 and L5.</title>
        <authorList>
            <person name="Li X."/>
        </authorList>
    </citation>
    <scope>NUCLEOTIDE SEQUENCE [LARGE SCALE GENOMIC DNA]</scope>
    <source>
        <strain evidence="2 3">L3</strain>
    </source>
</reference>
<dbReference type="Proteomes" id="UP000466024">
    <property type="component" value="Unassembled WGS sequence"/>
</dbReference>
<keyword evidence="3" id="KW-1185">Reference proteome</keyword>
<evidence type="ECO:0000313" key="3">
    <source>
        <dbReference type="Proteomes" id="UP000466024"/>
    </source>
</evidence>